<evidence type="ECO:0000256" key="1">
    <source>
        <dbReference type="ARBA" id="ARBA00006382"/>
    </source>
</evidence>
<evidence type="ECO:0000259" key="4">
    <source>
        <dbReference type="SMART" id="SM00839"/>
    </source>
</evidence>
<dbReference type="InterPro" id="IPR006095">
    <property type="entry name" value="Glu/Leu/Phe/Val/Trp_DH"/>
</dbReference>
<keyword evidence="2 5" id="KW-0560">Oxidoreductase</keyword>
<dbReference type="InterPro" id="IPR016211">
    <property type="entry name" value="Glu/Phe/Leu/Val/Trp_DH_bac/arc"/>
</dbReference>
<dbReference type="AlphaFoldDB" id="A0A3B0VPQ0"/>
<dbReference type="PANTHER" id="PTHR42722">
    <property type="entry name" value="LEUCINE DEHYDROGENASE"/>
    <property type="match status" value="1"/>
</dbReference>
<evidence type="ECO:0000256" key="2">
    <source>
        <dbReference type="ARBA" id="ARBA00023002"/>
    </source>
</evidence>
<keyword evidence="3" id="KW-0520">NAD</keyword>
<dbReference type="CDD" id="cd01075">
    <property type="entry name" value="NAD_bind_Leu_Phe_Val_DH"/>
    <property type="match status" value="1"/>
</dbReference>
<gene>
    <name evidence="5" type="ORF">MNBD_GAMMA01-479</name>
</gene>
<dbReference type="InterPro" id="IPR006096">
    <property type="entry name" value="Glu/Leu/Phe/Val/Trp_DH_C"/>
</dbReference>
<dbReference type="EMBL" id="UOEW01000038">
    <property type="protein sequence ID" value="VAW33594.1"/>
    <property type="molecule type" value="Genomic_DNA"/>
</dbReference>
<dbReference type="GO" id="GO:0050049">
    <property type="term" value="F:L-leucine dehydrogenase activity"/>
    <property type="evidence" value="ECO:0007669"/>
    <property type="project" value="UniProtKB-EC"/>
</dbReference>
<evidence type="ECO:0000313" key="5">
    <source>
        <dbReference type="EMBL" id="VAW33594.1"/>
    </source>
</evidence>
<organism evidence="5">
    <name type="scientific">hydrothermal vent metagenome</name>
    <dbReference type="NCBI Taxonomy" id="652676"/>
    <lineage>
        <taxon>unclassified sequences</taxon>
        <taxon>metagenomes</taxon>
        <taxon>ecological metagenomes</taxon>
    </lineage>
</organism>
<name>A0A3B0VPQ0_9ZZZZ</name>
<dbReference type="Gene3D" id="3.40.50.720">
    <property type="entry name" value="NAD(P)-binding Rossmann-like Domain"/>
    <property type="match status" value="1"/>
</dbReference>
<accession>A0A3B0VPQ0</accession>
<comment type="similarity">
    <text evidence="1">Belongs to the Glu/Leu/Phe/Val dehydrogenases family.</text>
</comment>
<proteinExistence type="inferred from homology"/>
<dbReference type="PANTHER" id="PTHR42722:SF1">
    <property type="entry name" value="VALINE DEHYDROGENASE"/>
    <property type="match status" value="1"/>
</dbReference>
<dbReference type="Pfam" id="PF00208">
    <property type="entry name" value="ELFV_dehydrog"/>
    <property type="match status" value="1"/>
</dbReference>
<dbReference type="InterPro" id="IPR006097">
    <property type="entry name" value="Glu/Leu/Phe/Val/Trp_DH_dimer"/>
</dbReference>
<dbReference type="EC" id="1.4.1.9" evidence="5"/>
<feature type="domain" description="Glutamate/phenylalanine/leucine/valine/L-tryptophan dehydrogenase C-terminal" evidence="4">
    <location>
        <begin position="144"/>
        <end position="351"/>
    </location>
</feature>
<dbReference type="FunFam" id="3.40.50.10860:FF:000010">
    <property type="entry name" value="Leucine dehydrogenase"/>
    <property type="match status" value="1"/>
</dbReference>
<evidence type="ECO:0000256" key="3">
    <source>
        <dbReference type="ARBA" id="ARBA00023027"/>
    </source>
</evidence>
<sequence>MNLFETIEKTEHEQVIFCHNKDAGLRAIIAIHNTILGPALGGLRMYPYATEQQALTDVLRLSRGMTYKAAVSGLNLGGGKSIIIGDPKKDKSEALFRAFGRFLDSLGGRYITAEDVGIDVNDMEYVYQETENVVGVHQMHGGSGDPSPFTAFGTLQSIKASLEKKYGTQNIGDYSYAIQGVGHVGMELVKLIHNEGGKMFVTDVNQEAMDICKEQYGCEVVGLDEIYTVDADVYCPCALGATVNDDTIDKFKFAIVCGSANNQLAESRHGDELDKRGIIYAPDYAVNAGGLMNVSIELEGYNRERAMRMTRNIYYNISNIFKIAERDNIPTWRAADRMGEERIGMIGKIKQPYMNQRKVTFSGRIKNNNS</sequence>
<dbReference type="Gene3D" id="3.40.50.10860">
    <property type="entry name" value="Leucine Dehydrogenase, chain A, domain 1"/>
    <property type="match status" value="1"/>
</dbReference>
<protein>
    <submittedName>
        <fullName evidence="5">Branched-chain amino acid dehydrogenase [deaminating]</fullName>
        <ecNumber evidence="5">1.4.1.9</ecNumber>
    </submittedName>
</protein>
<dbReference type="InterPro" id="IPR036291">
    <property type="entry name" value="NAD(P)-bd_dom_sf"/>
</dbReference>
<dbReference type="GO" id="GO:0006520">
    <property type="term" value="P:amino acid metabolic process"/>
    <property type="evidence" value="ECO:0007669"/>
    <property type="project" value="InterPro"/>
</dbReference>
<dbReference type="PRINTS" id="PR00082">
    <property type="entry name" value="GLFDHDRGNASE"/>
</dbReference>
<dbReference type="SMART" id="SM00839">
    <property type="entry name" value="ELFV_dehydrog"/>
    <property type="match status" value="1"/>
</dbReference>
<reference evidence="5" key="1">
    <citation type="submission" date="2018-06" db="EMBL/GenBank/DDBJ databases">
        <authorList>
            <person name="Zhirakovskaya E."/>
        </authorList>
    </citation>
    <scope>NUCLEOTIDE SEQUENCE</scope>
</reference>
<dbReference type="Pfam" id="PF02812">
    <property type="entry name" value="ELFV_dehydrog_N"/>
    <property type="match status" value="1"/>
</dbReference>
<dbReference type="PIRSF" id="PIRSF000188">
    <property type="entry name" value="Phe_leu_dh"/>
    <property type="match status" value="1"/>
</dbReference>
<dbReference type="SUPFAM" id="SSF53223">
    <property type="entry name" value="Aminoacid dehydrogenase-like, N-terminal domain"/>
    <property type="match status" value="1"/>
</dbReference>
<dbReference type="SUPFAM" id="SSF51735">
    <property type="entry name" value="NAD(P)-binding Rossmann-fold domains"/>
    <property type="match status" value="1"/>
</dbReference>
<dbReference type="InterPro" id="IPR046346">
    <property type="entry name" value="Aminoacid_DH-like_N_sf"/>
</dbReference>